<dbReference type="EMBL" id="AEJF01000246">
    <property type="protein sequence ID" value="KLU20651.1"/>
    <property type="molecule type" value="Genomic_DNA"/>
</dbReference>
<name>A0A0J1CJN5_9BURK</name>
<proteinExistence type="predicted"/>
<accession>A0A0J1CJN5</accession>
<reference evidence="1 2" key="1">
    <citation type="journal article" date="2015" name="Genome Announc.">
        <title>Draft Genome Sequence of Burkholderia sp. Strain PML1(12), an Ectomycorrhizosphere-Inhabiting Bacterium with Effective Mineral-Weathering Ability.</title>
        <authorList>
            <person name="Uroz S."/>
            <person name="Oger P."/>
        </authorList>
    </citation>
    <scope>NUCLEOTIDE SEQUENCE [LARGE SCALE GENOMIC DNA]</scope>
    <source>
        <strain evidence="2">PML1(12)</strain>
    </source>
</reference>
<protein>
    <submittedName>
        <fullName evidence="1">Uncharacterized protein</fullName>
    </submittedName>
</protein>
<gene>
    <name evidence="1" type="ORF">EOS_40360</name>
</gene>
<comment type="caution">
    <text evidence="1">The sequence shown here is derived from an EMBL/GenBank/DDBJ whole genome shotgun (WGS) entry which is preliminary data.</text>
</comment>
<keyword evidence="2" id="KW-1185">Reference proteome</keyword>
<dbReference type="AlphaFoldDB" id="A0A0J1CJN5"/>
<evidence type="ECO:0000313" key="1">
    <source>
        <dbReference type="EMBL" id="KLU20651.1"/>
    </source>
</evidence>
<dbReference type="Proteomes" id="UP000035963">
    <property type="component" value="Unassembled WGS sequence"/>
</dbReference>
<organism evidence="1 2">
    <name type="scientific">Caballeronia mineralivorans PML1(12)</name>
    <dbReference type="NCBI Taxonomy" id="908627"/>
    <lineage>
        <taxon>Bacteria</taxon>
        <taxon>Pseudomonadati</taxon>
        <taxon>Pseudomonadota</taxon>
        <taxon>Betaproteobacteria</taxon>
        <taxon>Burkholderiales</taxon>
        <taxon>Burkholderiaceae</taxon>
        <taxon>Caballeronia</taxon>
    </lineage>
</organism>
<evidence type="ECO:0000313" key="2">
    <source>
        <dbReference type="Proteomes" id="UP000035963"/>
    </source>
</evidence>
<dbReference type="PATRIC" id="fig|908627.4.peg.9052"/>
<sequence>MLVSLNRLLVDYGSSLWLALQYARSAQKRCVRANGAMVACLSLELRVWTNRGARAASAIKILIAANVNRVKRLPN</sequence>